<keyword evidence="11 13" id="KW-0739">Sodium transport</keyword>
<keyword evidence="3 13" id="KW-0813">Transport</keyword>
<evidence type="ECO:0000256" key="9">
    <source>
        <dbReference type="ARBA" id="ARBA00023136"/>
    </source>
</evidence>
<dbReference type="AlphaFoldDB" id="A0A8S9ZW03"/>
<dbReference type="InterPro" id="IPR001873">
    <property type="entry name" value="ENaC"/>
</dbReference>
<comment type="caution">
    <text evidence="15">The sequence shown here is derived from an EMBL/GenBank/DDBJ whole genome shotgun (WGS) entry which is preliminary data.</text>
</comment>
<evidence type="ECO:0000256" key="10">
    <source>
        <dbReference type="ARBA" id="ARBA00023180"/>
    </source>
</evidence>
<dbReference type="Pfam" id="PF00858">
    <property type="entry name" value="ASC"/>
    <property type="match status" value="1"/>
</dbReference>
<evidence type="ECO:0000256" key="7">
    <source>
        <dbReference type="ARBA" id="ARBA00023053"/>
    </source>
</evidence>
<dbReference type="GO" id="GO:0016020">
    <property type="term" value="C:membrane"/>
    <property type="evidence" value="ECO:0007669"/>
    <property type="project" value="UniProtKB-SubCell"/>
</dbReference>
<dbReference type="Proteomes" id="UP000605970">
    <property type="component" value="Unassembled WGS sequence"/>
</dbReference>
<keyword evidence="7" id="KW-0915">Sodium</keyword>
<name>A0A8S9ZW03_9BILA</name>
<gene>
    <name evidence="15" type="ORF">Mgra_00002985</name>
</gene>
<evidence type="ECO:0000256" key="6">
    <source>
        <dbReference type="ARBA" id="ARBA00022989"/>
    </source>
</evidence>
<evidence type="ECO:0000313" key="15">
    <source>
        <dbReference type="EMBL" id="KAF7637466.1"/>
    </source>
</evidence>
<dbReference type="GO" id="GO:0005272">
    <property type="term" value="F:sodium channel activity"/>
    <property type="evidence" value="ECO:0007669"/>
    <property type="project" value="UniProtKB-KW"/>
</dbReference>
<accession>A0A8S9ZW03</accession>
<dbReference type="OrthoDB" id="5864383at2759"/>
<comment type="subcellular location">
    <subcellularLocation>
        <location evidence="1">Membrane</location>
        <topology evidence="1">Multi-pass membrane protein</topology>
    </subcellularLocation>
</comment>
<evidence type="ECO:0000256" key="13">
    <source>
        <dbReference type="RuleBase" id="RU000679"/>
    </source>
</evidence>
<reference evidence="15" key="1">
    <citation type="journal article" date="2020" name="Ecol. Evol.">
        <title>Genome structure and content of the rice root-knot nematode (Meloidogyne graminicola).</title>
        <authorList>
            <person name="Phan N.T."/>
            <person name="Danchin E.G.J."/>
            <person name="Klopp C."/>
            <person name="Perfus-Barbeoch L."/>
            <person name="Kozlowski D.K."/>
            <person name="Koutsovoulos G.D."/>
            <person name="Lopez-Roques C."/>
            <person name="Bouchez O."/>
            <person name="Zahm M."/>
            <person name="Besnard G."/>
            <person name="Bellafiore S."/>
        </authorList>
    </citation>
    <scope>NUCLEOTIDE SEQUENCE</scope>
    <source>
        <strain evidence="15">VN-18</strain>
    </source>
</reference>
<sequence length="344" mass="40178">MISISPINRIKSPNPQVKTNNNEFKNLNNIQSPKRLFDAFCDYTSIAGFRFLHSRHPIWFRILSAIILFGSIGIFIYHSSIYIRRFIDKRNSIQMYTTKVKNITIPNIIICPVRQFRLNSINNFENNILNNGNKLNEEEINKLIEKTEKFTKNKTFAKLFPQCLLLMKFANLKNMLLNNSNIYLNYSNYYEWLLHKNDSCFENLINKNINSIFNHFIFIKFVKCRVQLIINLLIQITDRINNFEIYANNTKPSLNEYVVFCTWLDGGPCVLEWIASESGIECAKISGKNKIVASYITLRNDINIVLDLFALDNQLSTWDNRELRIILSGDKNQNIICTNVDGFI</sequence>
<keyword evidence="9 14" id="KW-0472">Membrane</keyword>
<evidence type="ECO:0000256" key="3">
    <source>
        <dbReference type="ARBA" id="ARBA00022448"/>
    </source>
</evidence>
<evidence type="ECO:0000256" key="1">
    <source>
        <dbReference type="ARBA" id="ARBA00004141"/>
    </source>
</evidence>
<feature type="transmembrane region" description="Helical" evidence="14">
    <location>
        <begin position="58"/>
        <end position="77"/>
    </location>
</feature>
<dbReference type="EMBL" id="JABEBT010000019">
    <property type="protein sequence ID" value="KAF7637466.1"/>
    <property type="molecule type" value="Genomic_DNA"/>
</dbReference>
<evidence type="ECO:0000256" key="14">
    <source>
        <dbReference type="SAM" id="Phobius"/>
    </source>
</evidence>
<organism evidence="15 16">
    <name type="scientific">Meloidogyne graminicola</name>
    <dbReference type="NCBI Taxonomy" id="189291"/>
    <lineage>
        <taxon>Eukaryota</taxon>
        <taxon>Metazoa</taxon>
        <taxon>Ecdysozoa</taxon>
        <taxon>Nematoda</taxon>
        <taxon>Chromadorea</taxon>
        <taxon>Rhabditida</taxon>
        <taxon>Tylenchina</taxon>
        <taxon>Tylenchomorpha</taxon>
        <taxon>Tylenchoidea</taxon>
        <taxon>Meloidogynidae</taxon>
        <taxon>Meloidogyninae</taxon>
        <taxon>Meloidogyne</taxon>
    </lineage>
</organism>
<evidence type="ECO:0000313" key="16">
    <source>
        <dbReference type="Proteomes" id="UP000605970"/>
    </source>
</evidence>
<evidence type="ECO:0000256" key="2">
    <source>
        <dbReference type="ARBA" id="ARBA00007193"/>
    </source>
</evidence>
<keyword evidence="4 13" id="KW-0894">Sodium channel</keyword>
<evidence type="ECO:0000256" key="11">
    <source>
        <dbReference type="ARBA" id="ARBA00023201"/>
    </source>
</evidence>
<evidence type="ECO:0000256" key="5">
    <source>
        <dbReference type="ARBA" id="ARBA00022692"/>
    </source>
</evidence>
<keyword evidence="6 14" id="KW-1133">Transmembrane helix</keyword>
<evidence type="ECO:0000256" key="8">
    <source>
        <dbReference type="ARBA" id="ARBA00023065"/>
    </source>
</evidence>
<proteinExistence type="inferred from homology"/>
<keyword evidence="12 13" id="KW-0407">Ion channel</keyword>
<comment type="similarity">
    <text evidence="2 13">Belongs to the amiloride-sensitive sodium channel (TC 1.A.6) family.</text>
</comment>
<keyword evidence="5 13" id="KW-0812">Transmembrane</keyword>
<keyword evidence="16" id="KW-1185">Reference proteome</keyword>
<evidence type="ECO:0000256" key="4">
    <source>
        <dbReference type="ARBA" id="ARBA00022461"/>
    </source>
</evidence>
<protein>
    <submittedName>
        <fullName evidence="15">Uncharacterized protein</fullName>
    </submittedName>
</protein>
<evidence type="ECO:0000256" key="12">
    <source>
        <dbReference type="ARBA" id="ARBA00023303"/>
    </source>
</evidence>
<keyword evidence="8 13" id="KW-0406">Ion transport</keyword>
<keyword evidence="10" id="KW-0325">Glycoprotein</keyword>